<keyword evidence="1" id="KW-0479">Metal-binding</keyword>
<dbReference type="InterPro" id="IPR052063">
    <property type="entry name" value="Polysaccharide_Lyase_1"/>
</dbReference>
<name>A0ABU5QHL0_9BACT</name>
<evidence type="ECO:0000259" key="5">
    <source>
        <dbReference type="Pfam" id="PF01095"/>
    </source>
</evidence>
<keyword evidence="4" id="KW-0325">Glycoprotein</keyword>
<evidence type="ECO:0000313" key="8">
    <source>
        <dbReference type="Proteomes" id="UP001304671"/>
    </source>
</evidence>
<evidence type="ECO:0000256" key="3">
    <source>
        <dbReference type="ARBA" id="ARBA00023085"/>
    </source>
</evidence>
<feature type="domain" description="Secretion system C-terminal sorting" evidence="6">
    <location>
        <begin position="1527"/>
        <end position="1594"/>
    </location>
</feature>
<dbReference type="SUPFAM" id="SSF51126">
    <property type="entry name" value="Pectin lyase-like"/>
    <property type="match status" value="2"/>
</dbReference>
<dbReference type="InterPro" id="IPR011050">
    <property type="entry name" value="Pectin_lyase_fold/virulence"/>
</dbReference>
<keyword evidence="2" id="KW-0378">Hydrolase</keyword>
<keyword evidence="8" id="KW-1185">Reference proteome</keyword>
<evidence type="ECO:0000256" key="4">
    <source>
        <dbReference type="ARBA" id="ARBA00023180"/>
    </source>
</evidence>
<dbReference type="InterPro" id="IPR026444">
    <property type="entry name" value="Secre_tail"/>
</dbReference>
<comment type="caution">
    <text evidence="7">The sequence shown here is derived from an EMBL/GenBank/DDBJ whole genome shotgun (WGS) entry which is preliminary data.</text>
</comment>
<feature type="domain" description="Pectinesterase catalytic" evidence="5">
    <location>
        <begin position="536"/>
        <end position="833"/>
    </location>
</feature>
<sequence length="1597" mass="170793">MTKQGTKQSSKASLTFLTENIFPEKTMKTSLLFSENKKAFFLSVIFLLFFSSILNAQQLAFPTAEGGGRFAKGGRGGTVYEVTNLNDAGTGSLRDAISQPNRTIVFKVSGEIKLKSRLQIKQSNITIAGQTAPGQGICITGYTVNISASDVIIRYIRCRFGDDNAVDDDAMNSWNHLFENIIVDHCSMSWSIDETGSFYGIRNFTLQWCILSESLFNSKHDKGKHGYGGIWGGANATFHHNLIAHHTSRNPRFGGTRPGYIPYSASEELVDYRNNVLYNWGNINSSYGGEGSRINMVNNYYKPGPATPGSLTVSSASNKRNRLLYYSSYVVDNETDTTWGGKFYINGNVVAGYPDVSADNWAKGVQKDGYAKADALLAVARQSQPFATAPVRTQTAEAAYLSVLDSAGAILPRRDGIDARIVRETTYGTATYEGAAYATIKDTGVSHPSGIIDSPSDVGGVPKYGSNTPYKDADKDGMDDLWEIANGLNPNNASDGNSVGTNGYTNLENFLNGINKDTGTGEIAGGSVIIDLMGYDAVVAHDGTGSYKTIQAAIDAAPVNSTKPYRIFIKNGKYLEKVSIVANKTFIHLIGESAAKTIISWNDYSGKVNPAGGTFGTSTSATLTIKAADCYLQNLTVENTTGDAPQALAISMEGDKNVAKSCIFLGGQDTVLSNGDGKRQYFKNCYIDGVVDFIFGSAITVFDSCIVYAKDRVDKLSGSYITAANTPNTQNYGYVFRDCILPANTGVTAYVLGRPWQNDASTADVAKKYNKVVFLNSIYGNKIVKPEGWSTWDSGTNTALITYAEYKSRRYDGSLADISKRLSWSKQLTDAQALPYYDNTKIFGDWNPCTTATDFCTTPKAEIVAVNIKTIKGANLSTPTTFSWNIAWAMKDLRYELYRSTDNKVSFSKISETVATTDTLINFSITDAAPVAGKTYYYLLKISKTGLKDFVSDTLTISSVPTITIAGTPKDFIQGLGKASSAQVYTLSAENLADKLNISIPTNFEVSIDGGKTWVDTKSSVSIVPTNGSIPSTNIQVRLNSTLAGTFSGNIIHTSTGATSKSITVNGTTQIDALPVSQRLAYWSMAISDTDSSALRAKGITVGKPVLKKLSLSNGSVIPAYSALHGQAFAPSTDGGGLWTTAGGGFGNNLSRSSYEQFTIKASTGYAIKVDSISLKMALYAAATGKFAVVYSKTGFKSDSADVSGGLIAGVPMLSSANASFANPAIPVSEPSATVTLYQIALNGANGINLATGDSLTIRMYFSTGSSSAGRYAKIKDLSLLGSTKETQPATLNIIQSLTDFTYMVGSNSPVQTYSVAGENLSDDISLTAPSNFEISKDGTTWVTSTGVLKLTQSAGKVAKTTIYVRASINTAGTYTGNIIHATTGLNAITLPIKAILTASAPTLTISQNLQDFTYLIGLSVATQSYSLTGDNFLGELILTPPPHFEISIDNATWINAASTLKLTPSAGKLSQTTIYVKLTAKLIGTFTGEISHASSGMSTKMLALKGIVSSPLGIEEEPVKKILFGPNPSQNELTVFHPLAKAILTILGTSGQKIQSVNTQSNSTSTILDLNHLSSGTYFLEYLNGDYREVLKFIKN</sequence>
<dbReference type="NCBIfam" id="TIGR04183">
    <property type="entry name" value="Por_Secre_tail"/>
    <property type="match status" value="1"/>
</dbReference>
<dbReference type="InterPro" id="IPR012334">
    <property type="entry name" value="Pectin_lyas_fold"/>
</dbReference>
<dbReference type="InterPro" id="IPR000070">
    <property type="entry name" value="Pectinesterase_cat"/>
</dbReference>
<dbReference type="Pfam" id="PF18962">
    <property type="entry name" value="Por_Secre_tail"/>
    <property type="match status" value="1"/>
</dbReference>
<evidence type="ECO:0000256" key="1">
    <source>
        <dbReference type="ARBA" id="ARBA00022723"/>
    </source>
</evidence>
<evidence type="ECO:0000259" key="6">
    <source>
        <dbReference type="Pfam" id="PF18962"/>
    </source>
</evidence>
<keyword evidence="3" id="KW-0063">Aspartyl esterase</keyword>
<dbReference type="Gene3D" id="2.160.20.10">
    <property type="entry name" value="Single-stranded right-handed beta-helix, Pectin lyase-like"/>
    <property type="match status" value="2"/>
</dbReference>
<dbReference type="PANTHER" id="PTHR42970">
    <property type="entry name" value="PECTATE LYASE C-RELATED"/>
    <property type="match status" value="1"/>
</dbReference>
<evidence type="ECO:0000313" key="7">
    <source>
        <dbReference type="EMBL" id="MEA5256542.1"/>
    </source>
</evidence>
<dbReference type="Pfam" id="PF01095">
    <property type="entry name" value="Pectinesterase"/>
    <property type="match status" value="1"/>
</dbReference>
<organism evidence="7 8">
    <name type="scientific">Arcicella aquatica</name>
    <dbReference type="NCBI Taxonomy" id="217141"/>
    <lineage>
        <taxon>Bacteria</taxon>
        <taxon>Pseudomonadati</taxon>
        <taxon>Bacteroidota</taxon>
        <taxon>Cytophagia</taxon>
        <taxon>Cytophagales</taxon>
        <taxon>Flectobacillaceae</taxon>
        <taxon>Arcicella</taxon>
    </lineage>
</organism>
<protein>
    <submittedName>
        <fullName evidence="7">Pectinesterase family protein</fullName>
    </submittedName>
</protein>
<dbReference type="EMBL" id="JAYFUL010000001">
    <property type="protein sequence ID" value="MEA5256542.1"/>
    <property type="molecule type" value="Genomic_DNA"/>
</dbReference>
<dbReference type="RefSeq" id="WP_323246322.1">
    <property type="nucleotide sequence ID" value="NZ_JAYFUL010000001.1"/>
</dbReference>
<evidence type="ECO:0000256" key="2">
    <source>
        <dbReference type="ARBA" id="ARBA00022801"/>
    </source>
</evidence>
<dbReference type="PANTHER" id="PTHR42970:SF1">
    <property type="entry name" value="PECTATE LYASE C-RELATED"/>
    <property type="match status" value="1"/>
</dbReference>
<proteinExistence type="predicted"/>
<gene>
    <name evidence="7" type="ORF">VB264_02030</name>
</gene>
<accession>A0ABU5QHL0</accession>
<reference evidence="7 8" key="1">
    <citation type="submission" date="2023-12" db="EMBL/GenBank/DDBJ databases">
        <title>Novel species of the genus Arcicella isolated from rivers.</title>
        <authorList>
            <person name="Lu H."/>
        </authorList>
    </citation>
    <scope>NUCLEOTIDE SEQUENCE [LARGE SCALE GENOMIC DNA]</scope>
    <source>
        <strain evidence="7 8">LMG 21963</strain>
    </source>
</reference>
<dbReference type="Proteomes" id="UP001304671">
    <property type="component" value="Unassembled WGS sequence"/>
</dbReference>